<feature type="region of interest" description="Disordered" evidence="1">
    <location>
        <begin position="1"/>
        <end position="164"/>
    </location>
</feature>
<feature type="compositionally biased region" description="Polar residues" evidence="1">
    <location>
        <begin position="47"/>
        <end position="58"/>
    </location>
</feature>
<proteinExistence type="predicted"/>
<gene>
    <name evidence="2" type="ORF">F2Q70_00043674</name>
</gene>
<feature type="compositionally biased region" description="Pro residues" evidence="1">
    <location>
        <begin position="127"/>
        <end position="138"/>
    </location>
</feature>
<evidence type="ECO:0000313" key="2">
    <source>
        <dbReference type="EMBL" id="KAF2594429.1"/>
    </source>
</evidence>
<comment type="caution">
    <text evidence="2">The sequence shown here is derived from an EMBL/GenBank/DDBJ whole genome shotgun (WGS) entry which is preliminary data.</text>
</comment>
<accession>A0A8S9KJK7</accession>
<protein>
    <submittedName>
        <fullName evidence="2">Uncharacterized protein</fullName>
    </submittedName>
</protein>
<feature type="compositionally biased region" description="Pro residues" evidence="1">
    <location>
        <begin position="145"/>
        <end position="164"/>
    </location>
</feature>
<dbReference type="AlphaFoldDB" id="A0A8S9KJK7"/>
<name>A0A8S9KJK7_BRACR</name>
<organism evidence="2">
    <name type="scientific">Brassica cretica</name>
    <name type="common">Mustard</name>
    <dbReference type="NCBI Taxonomy" id="69181"/>
    <lineage>
        <taxon>Eukaryota</taxon>
        <taxon>Viridiplantae</taxon>
        <taxon>Streptophyta</taxon>
        <taxon>Embryophyta</taxon>
        <taxon>Tracheophyta</taxon>
        <taxon>Spermatophyta</taxon>
        <taxon>Magnoliopsida</taxon>
        <taxon>eudicotyledons</taxon>
        <taxon>Gunneridae</taxon>
        <taxon>Pentapetalae</taxon>
        <taxon>rosids</taxon>
        <taxon>malvids</taxon>
        <taxon>Brassicales</taxon>
        <taxon>Brassicaceae</taxon>
        <taxon>Brassiceae</taxon>
        <taxon>Brassica</taxon>
    </lineage>
</organism>
<evidence type="ECO:0000256" key="1">
    <source>
        <dbReference type="SAM" id="MobiDB-lite"/>
    </source>
</evidence>
<dbReference type="EMBL" id="QGKY02000164">
    <property type="protein sequence ID" value="KAF2594429.1"/>
    <property type="molecule type" value="Genomic_DNA"/>
</dbReference>
<feature type="compositionally biased region" description="Polar residues" evidence="1">
    <location>
        <begin position="110"/>
        <end position="121"/>
    </location>
</feature>
<reference evidence="2" key="1">
    <citation type="submission" date="2019-12" db="EMBL/GenBank/DDBJ databases">
        <title>Genome sequencing and annotation of Brassica cretica.</title>
        <authorList>
            <person name="Studholme D.J."/>
            <person name="Sarris P.F."/>
        </authorList>
    </citation>
    <scope>NUCLEOTIDE SEQUENCE</scope>
    <source>
        <strain evidence="2">PFS-102/07</strain>
        <tissue evidence="2">Leaf</tissue>
    </source>
</reference>
<sequence>MVGGGRRILRNMPTYGTTFLGVQDDPSAPSSSGTVPAPEFVHESQSQRRSPQANQQSMPLPASYVPPAPRILRDRPTYGTTFLGVQDDPSGPSSSGTVPAPEFVHESQSQRRSPQENQQSMPLPASYVPPAPYVPPPQHLQHPSQPHPPPPDASPAPDAAPAPA</sequence>